<protein>
    <submittedName>
        <fullName evidence="1">Uncharacterized protein</fullName>
    </submittedName>
</protein>
<proteinExistence type="predicted"/>
<dbReference type="Proteomes" id="UP000447434">
    <property type="component" value="Chromosome 11"/>
</dbReference>
<comment type="caution">
    <text evidence="1">The sequence shown here is derived from an EMBL/GenBank/DDBJ whole genome shotgun (WGS) entry which is preliminary data.</text>
</comment>
<reference evidence="2" key="1">
    <citation type="journal article" date="2020" name="Nat. Commun.">
        <title>Genome sequence of the cluster root forming white lupin.</title>
        <authorList>
            <person name="Hufnagel B."/>
            <person name="Marques A."/>
            <person name="Soriano A."/>
            <person name="Marques L."/>
            <person name="Divol F."/>
            <person name="Doumas P."/>
            <person name="Sallet E."/>
            <person name="Mancinotti D."/>
            <person name="Carrere S."/>
            <person name="Marande W."/>
            <person name="Arribat S."/>
            <person name="Keller J."/>
            <person name="Huneau C."/>
            <person name="Blein T."/>
            <person name="Aime D."/>
            <person name="Laguerre M."/>
            <person name="Taylor J."/>
            <person name="Schubert V."/>
            <person name="Nelson M."/>
            <person name="Geu-Flores F."/>
            <person name="Crespi M."/>
            <person name="Gallardo-Guerrero K."/>
            <person name="Delaux P.-M."/>
            <person name="Salse J."/>
            <person name="Berges H."/>
            <person name="Guyot R."/>
            <person name="Gouzy J."/>
            <person name="Peret B."/>
        </authorList>
    </citation>
    <scope>NUCLEOTIDE SEQUENCE [LARGE SCALE GENOMIC DNA]</scope>
    <source>
        <strain evidence="2">cv. Amiga</strain>
    </source>
</reference>
<dbReference type="EMBL" id="WOCE01000011">
    <property type="protein sequence ID" value="KAE9603509.1"/>
    <property type="molecule type" value="Genomic_DNA"/>
</dbReference>
<organism evidence="1 2">
    <name type="scientific">Lupinus albus</name>
    <name type="common">White lupine</name>
    <name type="synonym">Lupinus termis</name>
    <dbReference type="NCBI Taxonomy" id="3870"/>
    <lineage>
        <taxon>Eukaryota</taxon>
        <taxon>Viridiplantae</taxon>
        <taxon>Streptophyta</taxon>
        <taxon>Embryophyta</taxon>
        <taxon>Tracheophyta</taxon>
        <taxon>Spermatophyta</taxon>
        <taxon>Magnoliopsida</taxon>
        <taxon>eudicotyledons</taxon>
        <taxon>Gunneridae</taxon>
        <taxon>Pentapetalae</taxon>
        <taxon>rosids</taxon>
        <taxon>fabids</taxon>
        <taxon>Fabales</taxon>
        <taxon>Fabaceae</taxon>
        <taxon>Papilionoideae</taxon>
        <taxon>50 kb inversion clade</taxon>
        <taxon>genistoids sensu lato</taxon>
        <taxon>core genistoids</taxon>
        <taxon>Genisteae</taxon>
        <taxon>Lupinus</taxon>
    </lineage>
</organism>
<name>A0A6A4PPV1_LUPAL</name>
<keyword evidence="2" id="KW-1185">Reference proteome</keyword>
<dbReference type="AlphaFoldDB" id="A0A6A4PPV1"/>
<gene>
    <name evidence="1" type="ORF">Lalb_Chr11g0061671</name>
</gene>
<evidence type="ECO:0000313" key="1">
    <source>
        <dbReference type="EMBL" id="KAE9603509.1"/>
    </source>
</evidence>
<evidence type="ECO:0000313" key="2">
    <source>
        <dbReference type="Proteomes" id="UP000447434"/>
    </source>
</evidence>
<accession>A0A6A4PPV1</accession>
<sequence length="45" mass="5293">MHALVGRKPRALIMYRESMLYSFLSTFSWQKYSLGKKVKPSISKK</sequence>